<reference evidence="4 5" key="1">
    <citation type="journal article" date="2020" name="Insects">
        <title>Bacteria Belonging to Pseudomonas typographi sp. nov. from the Bark Beetle Ips typographus Have Genomic Potential to Aid in the Host Ecology.</title>
        <authorList>
            <person name="Peral-Aranega E."/>
            <person name="Saati-Santamaria Z."/>
            <person name="Kolarik M."/>
            <person name="Rivas R."/>
            <person name="Garcia-Fraile P."/>
        </authorList>
    </citation>
    <scope>NUCLEOTIDE SEQUENCE [LARGE SCALE GENOMIC DNA]</scope>
    <source>
        <strain evidence="4 5">CA3A</strain>
    </source>
</reference>
<evidence type="ECO:0000256" key="2">
    <source>
        <dbReference type="HAMAP-Rule" id="MF_01940"/>
    </source>
</evidence>
<dbReference type="PANTHER" id="PTHR35561">
    <property type="entry name" value="RNA 2',3'-CYCLIC PHOSPHODIESTERASE"/>
    <property type="match status" value="1"/>
</dbReference>
<dbReference type="NCBIfam" id="TIGR02258">
    <property type="entry name" value="2_5_ligase"/>
    <property type="match status" value="1"/>
</dbReference>
<feature type="short sequence motif" description="HXTX 1" evidence="2">
    <location>
        <begin position="46"/>
        <end position="49"/>
    </location>
</feature>
<protein>
    <recommendedName>
        <fullName evidence="2">RNA 2',3'-cyclic phosphodiesterase</fullName>
        <shortName evidence="2">RNA 2',3'-CPDase</shortName>
        <ecNumber evidence="2">3.1.4.58</ecNumber>
    </recommendedName>
</protein>
<comment type="function">
    <text evidence="2">Hydrolyzes RNA 2',3'-cyclic phosphodiester to an RNA 2'-phosphomonoester.</text>
</comment>
<feature type="domain" description="Phosphoesterase HXTX" evidence="3">
    <location>
        <begin position="18"/>
        <end position="88"/>
    </location>
</feature>
<dbReference type="SUPFAM" id="SSF55144">
    <property type="entry name" value="LigT-like"/>
    <property type="match status" value="1"/>
</dbReference>
<dbReference type="RefSeq" id="WP_190422181.1">
    <property type="nucleotide sequence ID" value="NZ_JAAOCA010000019.1"/>
</dbReference>
<comment type="caution">
    <text evidence="4">The sequence shown here is derived from an EMBL/GenBank/DDBJ whole genome shotgun (WGS) entry which is preliminary data.</text>
</comment>
<organism evidence="4 5">
    <name type="scientific">Pseudomonas typographi</name>
    <dbReference type="NCBI Taxonomy" id="2715964"/>
    <lineage>
        <taxon>Bacteria</taxon>
        <taxon>Pseudomonadati</taxon>
        <taxon>Pseudomonadota</taxon>
        <taxon>Gammaproteobacteria</taxon>
        <taxon>Pseudomonadales</taxon>
        <taxon>Pseudomonadaceae</taxon>
        <taxon>Pseudomonas</taxon>
    </lineage>
</organism>
<dbReference type="PANTHER" id="PTHR35561:SF1">
    <property type="entry name" value="RNA 2',3'-CYCLIC PHOSPHODIESTERASE"/>
    <property type="match status" value="1"/>
</dbReference>
<accession>A0ABR7Z3X5</accession>
<dbReference type="InterPro" id="IPR004175">
    <property type="entry name" value="RNA_CPDase"/>
</dbReference>
<name>A0ABR7Z3X5_9PSED</name>
<dbReference type="EMBL" id="JAAOCA010000019">
    <property type="protein sequence ID" value="MBD1600122.1"/>
    <property type="molecule type" value="Genomic_DNA"/>
</dbReference>
<comment type="catalytic activity">
    <reaction evidence="2">
        <text>a 3'-end 2',3'-cyclophospho-ribonucleotide-RNA + H2O = a 3'-end 2'-phospho-ribonucleotide-RNA + H(+)</text>
        <dbReference type="Rhea" id="RHEA:11828"/>
        <dbReference type="Rhea" id="RHEA-COMP:10464"/>
        <dbReference type="Rhea" id="RHEA-COMP:17353"/>
        <dbReference type="ChEBI" id="CHEBI:15377"/>
        <dbReference type="ChEBI" id="CHEBI:15378"/>
        <dbReference type="ChEBI" id="CHEBI:83064"/>
        <dbReference type="ChEBI" id="CHEBI:173113"/>
        <dbReference type="EC" id="3.1.4.58"/>
    </reaction>
</comment>
<feature type="short sequence motif" description="HXTX 2" evidence="2">
    <location>
        <begin position="130"/>
        <end position="133"/>
    </location>
</feature>
<dbReference type="Gene3D" id="3.90.1140.10">
    <property type="entry name" value="Cyclic phosphodiesterase"/>
    <property type="match status" value="1"/>
</dbReference>
<feature type="active site" description="Proton acceptor" evidence="2">
    <location>
        <position position="130"/>
    </location>
</feature>
<dbReference type="Pfam" id="PF02834">
    <property type="entry name" value="LigT_PEase"/>
    <property type="match status" value="1"/>
</dbReference>
<keyword evidence="1 2" id="KW-0378">Hydrolase</keyword>
<evidence type="ECO:0000259" key="3">
    <source>
        <dbReference type="Pfam" id="PF02834"/>
    </source>
</evidence>
<feature type="active site" description="Proton donor" evidence="2">
    <location>
        <position position="46"/>
    </location>
</feature>
<evidence type="ECO:0000256" key="1">
    <source>
        <dbReference type="ARBA" id="ARBA00022801"/>
    </source>
</evidence>
<gene>
    <name evidence="4" type="primary">thpR</name>
    <name evidence="4" type="ORF">HAQ05_15610</name>
</gene>
<keyword evidence="5" id="KW-1185">Reference proteome</keyword>
<evidence type="ECO:0000313" key="5">
    <source>
        <dbReference type="Proteomes" id="UP000805841"/>
    </source>
</evidence>
<evidence type="ECO:0000313" key="4">
    <source>
        <dbReference type="EMBL" id="MBD1600122.1"/>
    </source>
</evidence>
<sequence length="178" mass="19591">MADAPEPTKRLFFALAANPALRKSISQWRAGLRLRSGKPVPAENFHITLMFLGAVPIRDIDAICRAVDALPGPGGSLLLALDRLDLWPRVQALVLAAEQPPKPLLRLVYNLQQALLPLGFADAHREYRPHLTLARDVRGALPEASVAPDFLLRAHAFALYESARGGYRVIRAWPLAQP</sequence>
<comment type="similarity">
    <text evidence="2">Belongs to the 2H phosphoesterase superfamily. ThpR family.</text>
</comment>
<dbReference type="Proteomes" id="UP000805841">
    <property type="component" value="Unassembled WGS sequence"/>
</dbReference>
<dbReference type="HAMAP" id="MF_01940">
    <property type="entry name" value="RNA_CPDase"/>
    <property type="match status" value="1"/>
</dbReference>
<dbReference type="EC" id="3.1.4.58" evidence="2"/>
<dbReference type="InterPro" id="IPR009097">
    <property type="entry name" value="Cyclic_Pdiesterase"/>
</dbReference>
<proteinExistence type="inferred from homology"/>
<dbReference type="InterPro" id="IPR014051">
    <property type="entry name" value="Phosphoesterase_HXTX"/>
</dbReference>